<reference evidence="1 2" key="1">
    <citation type="submission" date="2019-09" db="EMBL/GenBank/DDBJ databases">
        <authorList>
            <person name="Chandra G."/>
            <person name="Truman W A."/>
        </authorList>
    </citation>
    <scope>NUCLEOTIDE SEQUENCE [LARGE SCALE GENOMIC DNA]</scope>
    <source>
        <strain evidence="1">PS862</strain>
    </source>
</reference>
<dbReference type="InterPro" id="IPR019658">
    <property type="entry name" value="DUF2515"/>
</dbReference>
<gene>
    <name evidence="1" type="ORF">PS862_02097</name>
</gene>
<name>A0A5E7JFX4_PSEFL</name>
<accession>A0A5E7JFX4</accession>
<protein>
    <submittedName>
        <fullName evidence="1">Uncharacterized protein</fullName>
    </submittedName>
</protein>
<dbReference type="Proteomes" id="UP000385207">
    <property type="component" value="Unassembled WGS sequence"/>
</dbReference>
<evidence type="ECO:0000313" key="1">
    <source>
        <dbReference type="EMBL" id="VVO86167.1"/>
    </source>
</evidence>
<sequence>MYSDPQLVRLLRGNHVFYVTGLLSSATQAIELTLARQCHRVDDERTIGFGSNPFADLSDINQRMPFVLKAAAQFDELLHDSNRYLIEQAIRDIEAGRGVR</sequence>
<dbReference type="EMBL" id="CABVII010000007">
    <property type="protein sequence ID" value="VVO86167.1"/>
    <property type="molecule type" value="Genomic_DNA"/>
</dbReference>
<dbReference type="Pfam" id="PF10720">
    <property type="entry name" value="DUF2515"/>
    <property type="match status" value="1"/>
</dbReference>
<organism evidence="1 2">
    <name type="scientific">Pseudomonas fluorescens</name>
    <dbReference type="NCBI Taxonomy" id="294"/>
    <lineage>
        <taxon>Bacteria</taxon>
        <taxon>Pseudomonadati</taxon>
        <taxon>Pseudomonadota</taxon>
        <taxon>Gammaproteobacteria</taxon>
        <taxon>Pseudomonadales</taxon>
        <taxon>Pseudomonadaceae</taxon>
        <taxon>Pseudomonas</taxon>
    </lineage>
</organism>
<dbReference type="AlphaFoldDB" id="A0A5E7JFX4"/>
<proteinExistence type="predicted"/>
<evidence type="ECO:0000313" key="2">
    <source>
        <dbReference type="Proteomes" id="UP000385207"/>
    </source>
</evidence>